<keyword evidence="1" id="KW-0472">Membrane</keyword>
<sequence>MASVKGGITVFSQFVWIVMAFSAVSSLFVIGSFPFVKGAMLQYEVPEPTCTDGQCNPVCIINGTALGSEFGNVQNYYTLPICSFALIANFFLVMLIFESRCINVCFTTFAFFCLIVFPIRFTFLAMQTLEFTTVGGDYYTLILLNHQQYDCPLFSGFLDAVFFMNLRFLLLVIDFFTFHTLIVSVPLFYVDDKIQSKKYSAVHDEKMITNAQPTASLIFQEI</sequence>
<keyword evidence="1" id="KW-1133">Transmembrane helix</keyword>
<accession>A0A1I7TWG2</accession>
<feature type="transmembrane region" description="Helical" evidence="1">
    <location>
        <begin position="104"/>
        <end position="123"/>
    </location>
</feature>
<dbReference type="WBParaSite" id="Csp11.Scaffold629.g12472.t1">
    <property type="protein sequence ID" value="Csp11.Scaffold629.g12472.t1"/>
    <property type="gene ID" value="Csp11.Scaffold629.g12472"/>
</dbReference>
<keyword evidence="2" id="KW-1185">Reference proteome</keyword>
<evidence type="ECO:0000313" key="2">
    <source>
        <dbReference type="Proteomes" id="UP000095282"/>
    </source>
</evidence>
<organism evidence="2 3">
    <name type="scientific">Caenorhabditis tropicalis</name>
    <dbReference type="NCBI Taxonomy" id="1561998"/>
    <lineage>
        <taxon>Eukaryota</taxon>
        <taxon>Metazoa</taxon>
        <taxon>Ecdysozoa</taxon>
        <taxon>Nematoda</taxon>
        <taxon>Chromadorea</taxon>
        <taxon>Rhabditida</taxon>
        <taxon>Rhabditina</taxon>
        <taxon>Rhabditomorpha</taxon>
        <taxon>Rhabditoidea</taxon>
        <taxon>Rhabditidae</taxon>
        <taxon>Peloderinae</taxon>
        <taxon>Caenorhabditis</taxon>
    </lineage>
</organism>
<feature type="transmembrane region" description="Helical" evidence="1">
    <location>
        <begin position="168"/>
        <end position="190"/>
    </location>
</feature>
<dbReference type="Proteomes" id="UP000095282">
    <property type="component" value="Unplaced"/>
</dbReference>
<keyword evidence="1" id="KW-0812">Transmembrane</keyword>
<dbReference type="AlphaFoldDB" id="A0A1I7TWG2"/>
<dbReference type="eggNOG" id="ENOG502THJ2">
    <property type="taxonomic scope" value="Eukaryota"/>
</dbReference>
<name>A0A1I7TWG2_9PELO</name>
<feature type="transmembrane region" description="Helical" evidence="1">
    <location>
        <begin position="14"/>
        <end position="36"/>
    </location>
</feature>
<protein>
    <submittedName>
        <fullName evidence="3">Transmembrane domain-containing protein</fullName>
    </submittedName>
</protein>
<proteinExistence type="predicted"/>
<evidence type="ECO:0000256" key="1">
    <source>
        <dbReference type="SAM" id="Phobius"/>
    </source>
</evidence>
<evidence type="ECO:0000313" key="3">
    <source>
        <dbReference type="WBParaSite" id="Csp11.Scaffold629.g12472.t1"/>
    </source>
</evidence>
<reference evidence="3" key="1">
    <citation type="submission" date="2016-11" db="UniProtKB">
        <authorList>
            <consortium name="WormBaseParasite"/>
        </authorList>
    </citation>
    <scope>IDENTIFICATION</scope>
</reference>
<feature type="transmembrane region" description="Helical" evidence="1">
    <location>
        <begin position="76"/>
        <end position="97"/>
    </location>
</feature>